<dbReference type="Gene3D" id="3.40.50.720">
    <property type="entry name" value="NAD(P)-binding Rossmann-like Domain"/>
    <property type="match status" value="1"/>
</dbReference>
<dbReference type="GO" id="GO:0004074">
    <property type="term" value="F:biliverdin reductase [NAD(P)H] activity"/>
    <property type="evidence" value="ECO:0007669"/>
    <property type="project" value="TreeGrafter"/>
</dbReference>
<dbReference type="InterPro" id="IPR016040">
    <property type="entry name" value="NAD(P)-bd_dom"/>
</dbReference>
<keyword evidence="4" id="KW-1185">Reference proteome</keyword>
<comment type="similarity">
    <text evidence="1">Belongs to the avfA family.</text>
</comment>
<name>A0A9N9XYE2_9HYPO</name>
<sequence>MSSPKTVVFLGASGGVGLSALKHTLAAGHQCIAVCRTPSKLTDIIPLSTTPNLRVVEGNAHDVKVLVSVLRKEDGTLVDEIISTIGARPDLLKLSIDDPNVCRKGMTTLLEALEQLRRDGATGRPLIVVCSTTGMSKFGRDTPLLVVPLYSILLKVPHEDKAIMENALAESGEDFCVVRCSLLVNGETDSPIRVGIEDPKTGRESDAIGYTISREDAGKWFADNLIVNREAKYVNKIATITY</sequence>
<feature type="domain" description="NAD(P)-binding" evidence="2">
    <location>
        <begin position="11"/>
        <end position="223"/>
    </location>
</feature>
<comment type="caution">
    <text evidence="3">The sequence shown here is derived from an EMBL/GenBank/DDBJ whole genome shotgun (WGS) entry which is preliminary data.</text>
</comment>
<dbReference type="PANTHER" id="PTHR43355">
    <property type="entry name" value="FLAVIN REDUCTASE (NADPH)"/>
    <property type="match status" value="1"/>
</dbReference>
<protein>
    <recommendedName>
        <fullName evidence="2">NAD(P)-binding domain-containing protein</fullName>
    </recommendedName>
</protein>
<dbReference type="GO" id="GO:0042602">
    <property type="term" value="F:riboflavin reductase (NADPH) activity"/>
    <property type="evidence" value="ECO:0007669"/>
    <property type="project" value="TreeGrafter"/>
</dbReference>
<evidence type="ECO:0000259" key="2">
    <source>
        <dbReference type="Pfam" id="PF13460"/>
    </source>
</evidence>
<proteinExistence type="inferred from homology"/>
<dbReference type="EMBL" id="CABFNO020001240">
    <property type="protein sequence ID" value="CAG9972564.1"/>
    <property type="molecule type" value="Genomic_DNA"/>
</dbReference>
<dbReference type="InterPro" id="IPR051606">
    <property type="entry name" value="Polyketide_Oxido-like"/>
</dbReference>
<dbReference type="Pfam" id="PF13460">
    <property type="entry name" value="NAD_binding_10"/>
    <property type="match status" value="1"/>
</dbReference>
<dbReference type="PANTHER" id="PTHR43355:SF2">
    <property type="entry name" value="FLAVIN REDUCTASE (NADPH)"/>
    <property type="match status" value="1"/>
</dbReference>
<dbReference type="OrthoDB" id="63935at2759"/>
<evidence type="ECO:0000313" key="3">
    <source>
        <dbReference type="EMBL" id="CAG9972564.1"/>
    </source>
</evidence>
<evidence type="ECO:0000256" key="1">
    <source>
        <dbReference type="ARBA" id="ARBA00038376"/>
    </source>
</evidence>
<gene>
    <name evidence="3" type="ORF">CBYS24578_00001121</name>
</gene>
<organism evidence="3 4">
    <name type="scientific">Clonostachys byssicola</name>
    <dbReference type="NCBI Taxonomy" id="160290"/>
    <lineage>
        <taxon>Eukaryota</taxon>
        <taxon>Fungi</taxon>
        <taxon>Dikarya</taxon>
        <taxon>Ascomycota</taxon>
        <taxon>Pezizomycotina</taxon>
        <taxon>Sordariomycetes</taxon>
        <taxon>Hypocreomycetidae</taxon>
        <taxon>Hypocreales</taxon>
        <taxon>Bionectriaceae</taxon>
        <taxon>Clonostachys</taxon>
    </lineage>
</organism>
<dbReference type="InterPro" id="IPR036291">
    <property type="entry name" value="NAD(P)-bd_dom_sf"/>
</dbReference>
<dbReference type="Proteomes" id="UP000754883">
    <property type="component" value="Unassembled WGS sequence"/>
</dbReference>
<reference evidence="4" key="1">
    <citation type="submission" date="2019-06" db="EMBL/GenBank/DDBJ databases">
        <authorList>
            <person name="Broberg M."/>
        </authorList>
    </citation>
    <scope>NUCLEOTIDE SEQUENCE [LARGE SCALE GENOMIC DNA]</scope>
</reference>
<dbReference type="SUPFAM" id="SSF51735">
    <property type="entry name" value="NAD(P)-binding Rossmann-fold domains"/>
    <property type="match status" value="1"/>
</dbReference>
<dbReference type="AlphaFoldDB" id="A0A9N9XYE2"/>
<reference evidence="3 4" key="2">
    <citation type="submission" date="2021-10" db="EMBL/GenBank/DDBJ databases">
        <authorList>
            <person name="Piombo E."/>
        </authorList>
    </citation>
    <scope>NUCLEOTIDE SEQUENCE [LARGE SCALE GENOMIC DNA]</scope>
</reference>
<evidence type="ECO:0000313" key="4">
    <source>
        <dbReference type="Proteomes" id="UP000754883"/>
    </source>
</evidence>
<accession>A0A9N9XYE2</accession>